<evidence type="ECO:0000256" key="2">
    <source>
        <dbReference type="PROSITE-ProRule" id="PRU00261"/>
    </source>
</evidence>
<feature type="non-terminal residue" evidence="5">
    <location>
        <position position="98"/>
    </location>
</feature>
<feature type="region of interest" description="Disordered" evidence="3">
    <location>
        <begin position="30"/>
        <end position="52"/>
    </location>
</feature>
<dbReference type="RefSeq" id="XP_016756821.1">
    <property type="nucleotide sequence ID" value="XM_016909246.1"/>
</dbReference>
<evidence type="ECO:0000256" key="3">
    <source>
        <dbReference type="SAM" id="MobiDB-lite"/>
    </source>
</evidence>
<evidence type="ECO:0000256" key="1">
    <source>
        <dbReference type="ARBA" id="ARBA00022669"/>
    </source>
</evidence>
<dbReference type="GeneID" id="27906383"/>
<feature type="domain" description="Chitin-binding type-1" evidence="4">
    <location>
        <begin position="53"/>
        <end position="98"/>
    </location>
</feature>
<accession>M3CA12</accession>
<keyword evidence="6" id="KW-1185">Reference proteome</keyword>
<dbReference type="OrthoDB" id="5985073at2759"/>
<keyword evidence="2" id="KW-1015">Disulfide bond</keyword>
<dbReference type="STRING" id="692275.M3CA12"/>
<evidence type="ECO:0000313" key="5">
    <source>
        <dbReference type="EMBL" id="EMF08700.1"/>
    </source>
</evidence>
<protein>
    <submittedName>
        <fullName evidence="5">Carbohydrate-binding module family 18 protein</fullName>
    </submittedName>
</protein>
<dbReference type="SUPFAM" id="SSF57016">
    <property type="entry name" value="Plant lectins/antimicrobial peptides"/>
    <property type="match status" value="1"/>
</dbReference>
<dbReference type="InterPro" id="IPR036861">
    <property type="entry name" value="Endochitinase-like_sf"/>
</dbReference>
<dbReference type="OMA" id="FDCYGAY"/>
<comment type="caution">
    <text evidence="2">Lacks conserved residue(s) required for the propagation of feature annotation.</text>
</comment>
<reference evidence="5 6" key="1">
    <citation type="journal article" date="2012" name="PLoS Pathog.">
        <title>Diverse lifestyles and strategies of plant pathogenesis encoded in the genomes of eighteen Dothideomycetes fungi.</title>
        <authorList>
            <person name="Ohm R.A."/>
            <person name="Feau N."/>
            <person name="Henrissat B."/>
            <person name="Schoch C.L."/>
            <person name="Horwitz B.A."/>
            <person name="Barry K.W."/>
            <person name="Condon B.J."/>
            <person name="Copeland A.C."/>
            <person name="Dhillon B."/>
            <person name="Glaser F."/>
            <person name="Hesse C.N."/>
            <person name="Kosti I."/>
            <person name="LaButti K."/>
            <person name="Lindquist E.A."/>
            <person name="Lucas S."/>
            <person name="Salamov A.A."/>
            <person name="Bradshaw R.E."/>
            <person name="Ciuffetti L."/>
            <person name="Hamelin R.C."/>
            <person name="Kema G.H.J."/>
            <person name="Lawrence C."/>
            <person name="Scott J.A."/>
            <person name="Spatafora J.W."/>
            <person name="Turgeon B.G."/>
            <person name="de Wit P.J.G.M."/>
            <person name="Zhong S."/>
            <person name="Goodwin S.B."/>
            <person name="Grigoriev I.V."/>
        </authorList>
    </citation>
    <scope>NUCLEOTIDE SEQUENCE [LARGE SCALE GENOMIC DNA]</scope>
    <source>
        <strain evidence="5 6">SO2202</strain>
    </source>
</reference>
<dbReference type="GO" id="GO:0008061">
    <property type="term" value="F:chitin binding"/>
    <property type="evidence" value="ECO:0007669"/>
    <property type="project" value="UniProtKB-UniRule"/>
</dbReference>
<gene>
    <name evidence="5" type="ORF">SEPMUDRAFT_52969</name>
</gene>
<evidence type="ECO:0000313" key="6">
    <source>
        <dbReference type="Proteomes" id="UP000016931"/>
    </source>
</evidence>
<dbReference type="HOGENOM" id="CLU_2518605_0_0_1"/>
<feature type="compositionally biased region" description="Low complexity" evidence="3">
    <location>
        <begin position="30"/>
        <end position="48"/>
    </location>
</feature>
<dbReference type="AlphaFoldDB" id="M3CA12"/>
<dbReference type="Gene3D" id="3.30.60.10">
    <property type="entry name" value="Endochitinase-like"/>
    <property type="match status" value="1"/>
</dbReference>
<dbReference type="PROSITE" id="PS50941">
    <property type="entry name" value="CHIT_BIND_I_2"/>
    <property type="match status" value="1"/>
</dbReference>
<dbReference type="InterPro" id="IPR001002">
    <property type="entry name" value="Chitin-bd_1"/>
</dbReference>
<evidence type="ECO:0000259" key="4">
    <source>
        <dbReference type="PROSITE" id="PS50941"/>
    </source>
</evidence>
<feature type="disulfide bond" evidence="2">
    <location>
        <begin position="72"/>
        <end position="86"/>
    </location>
</feature>
<sequence length="98" mass="9534">MVHLNGVVDESWIPVNFAIGPAPEISASSTIATPTATSSASPSASATSNVDPGGVCGGTALTDCYGADDGSCCSQYGYCGSGPAYCGIGCQPGFGTCD</sequence>
<organism evidence="5 6">
    <name type="scientific">Sphaerulina musiva (strain SO2202)</name>
    <name type="common">Poplar stem canker fungus</name>
    <name type="synonym">Septoria musiva</name>
    <dbReference type="NCBI Taxonomy" id="692275"/>
    <lineage>
        <taxon>Eukaryota</taxon>
        <taxon>Fungi</taxon>
        <taxon>Dikarya</taxon>
        <taxon>Ascomycota</taxon>
        <taxon>Pezizomycotina</taxon>
        <taxon>Dothideomycetes</taxon>
        <taxon>Dothideomycetidae</taxon>
        <taxon>Mycosphaerellales</taxon>
        <taxon>Mycosphaerellaceae</taxon>
        <taxon>Sphaerulina</taxon>
    </lineage>
</organism>
<dbReference type="EMBL" id="KB456270">
    <property type="protein sequence ID" value="EMF08700.1"/>
    <property type="molecule type" value="Genomic_DNA"/>
</dbReference>
<proteinExistence type="predicted"/>
<dbReference type="eggNOG" id="ENOG502R0GZ">
    <property type="taxonomic scope" value="Eukaryota"/>
</dbReference>
<keyword evidence="1 2" id="KW-0147">Chitin-binding</keyword>
<name>M3CA12_SPHMS</name>
<dbReference type="Proteomes" id="UP000016931">
    <property type="component" value="Unassembled WGS sequence"/>
</dbReference>